<protein>
    <submittedName>
        <fullName evidence="3">Uncharacterized protein</fullName>
    </submittedName>
</protein>
<feature type="region of interest" description="Disordered" evidence="2">
    <location>
        <begin position="399"/>
        <end position="422"/>
    </location>
</feature>
<dbReference type="EMBL" id="LYPB01000060">
    <property type="protein sequence ID" value="OAS19004.1"/>
    <property type="molecule type" value="Genomic_DNA"/>
</dbReference>
<reference evidence="3 4" key="1">
    <citation type="submission" date="2016-05" db="EMBL/GenBank/DDBJ databases">
        <title>Paenibacillus sp. 1ZS3-15 nov., isolated from the rhizosphere soil.</title>
        <authorList>
            <person name="Zhang X.X."/>
            <person name="Zhang J."/>
        </authorList>
    </citation>
    <scope>NUCLEOTIDE SEQUENCE [LARGE SCALE GENOMIC DNA]</scope>
    <source>
        <strain evidence="3 4">1ZS3-15</strain>
    </source>
</reference>
<dbReference type="Gene3D" id="2.130.10.10">
    <property type="entry name" value="YVTN repeat-like/Quinoprotein amine dehydrogenase"/>
    <property type="match status" value="1"/>
</dbReference>
<organism evidence="3 4">
    <name type="scientific">Paenibacillus oryzisoli</name>
    <dbReference type="NCBI Taxonomy" id="1850517"/>
    <lineage>
        <taxon>Bacteria</taxon>
        <taxon>Bacillati</taxon>
        <taxon>Bacillota</taxon>
        <taxon>Bacilli</taxon>
        <taxon>Bacillales</taxon>
        <taxon>Paenibacillaceae</taxon>
        <taxon>Paenibacillus</taxon>
    </lineage>
</organism>
<accession>A0A198ABX6</accession>
<evidence type="ECO:0000256" key="1">
    <source>
        <dbReference type="ARBA" id="ARBA00022729"/>
    </source>
</evidence>
<dbReference type="PANTHER" id="PTHR43118">
    <property type="entry name" value="RHAMNOGALACTURONAN LYASE (EUROFUNG)"/>
    <property type="match status" value="1"/>
</dbReference>
<gene>
    <name evidence="3" type="ORF">A8708_27110</name>
</gene>
<comment type="caution">
    <text evidence="3">The sequence shown here is derived from an EMBL/GenBank/DDBJ whole genome shotgun (WGS) entry which is preliminary data.</text>
</comment>
<dbReference type="Pfam" id="PF13517">
    <property type="entry name" value="FG-GAP_3"/>
    <property type="match status" value="1"/>
</dbReference>
<dbReference type="InterPro" id="IPR034641">
    <property type="entry name" value="RGL11"/>
</dbReference>
<keyword evidence="4" id="KW-1185">Reference proteome</keyword>
<proteinExistence type="predicted"/>
<dbReference type="SUPFAM" id="SSF69318">
    <property type="entry name" value="Integrin alpha N-terminal domain"/>
    <property type="match status" value="1"/>
</dbReference>
<dbReference type="InterPro" id="IPR015943">
    <property type="entry name" value="WD40/YVTN_repeat-like_dom_sf"/>
</dbReference>
<name>A0A198ABX6_9BACL</name>
<evidence type="ECO:0000256" key="2">
    <source>
        <dbReference type="SAM" id="MobiDB-lite"/>
    </source>
</evidence>
<keyword evidence="1" id="KW-0732">Signal</keyword>
<dbReference type="AlphaFoldDB" id="A0A198ABX6"/>
<dbReference type="STRING" id="1850517.A8708_27110"/>
<evidence type="ECO:0000313" key="3">
    <source>
        <dbReference type="EMBL" id="OAS19004.1"/>
    </source>
</evidence>
<dbReference type="InterPro" id="IPR013517">
    <property type="entry name" value="FG-GAP"/>
</dbReference>
<sequence>MGRTCKEPYLLGTLDIRSAGPRCKMLLGDLNGDGRMEMLLVHPDNRQDVRYIPHQVQCLTAFDLEGNLLWQTGKPDANAGSAGSDYPAQIADIDGDGRLEVLCVMDGRFLILDGASGEVKNSYGLPHEHAHDCIIVANLTGGAFASDIILKDRYHTMWAMDRHFNLLWTHHGNPGHFPWVYDLDGDGKDEVMAGYDLLDHDGQKLWSCKDLEDHADCIWVGDVNGDGHPELVIGGSVTVMYDRFGKELWRYEGSIESQHIALGRFRIDKPGLQIAGLDRIVREDDGKGLKGKDGLFLLDCEGVEIWKEDRQTDGWLTIIEPIRGWEADSADLILAYRRGGGVWPSLYDGEMNVVVEFPLNGYAVHADVCGSGTEQVIIYNDDTAAIYACKPLVLSDGRSGRALPQPKRLSSSTLYPGGEIPL</sequence>
<dbReference type="InterPro" id="IPR028994">
    <property type="entry name" value="Integrin_alpha_N"/>
</dbReference>
<evidence type="ECO:0000313" key="4">
    <source>
        <dbReference type="Proteomes" id="UP000078454"/>
    </source>
</evidence>
<dbReference type="Proteomes" id="UP000078454">
    <property type="component" value="Unassembled WGS sequence"/>
</dbReference>
<dbReference type="PANTHER" id="PTHR43118:SF1">
    <property type="entry name" value="RHAMNOGALACTURONAN LYASE (EUROFUNG)"/>
    <property type="match status" value="1"/>
</dbReference>